<name>A0ABN3IER6_9ACTN</name>
<comment type="caution">
    <text evidence="1">The sequence shown here is derived from an EMBL/GenBank/DDBJ whole genome shotgun (WGS) entry which is preliminary data.</text>
</comment>
<dbReference type="Proteomes" id="UP001499986">
    <property type="component" value="Unassembled WGS sequence"/>
</dbReference>
<dbReference type="RefSeq" id="WP_086852810.1">
    <property type="nucleotide sequence ID" value="NZ_BAAASE010000005.1"/>
</dbReference>
<accession>A0ABN3IER6</accession>
<evidence type="ECO:0000313" key="2">
    <source>
        <dbReference type="Proteomes" id="UP001499986"/>
    </source>
</evidence>
<gene>
    <name evidence="1" type="ORF">GCM10010255_40660</name>
</gene>
<keyword evidence="2" id="KW-1185">Reference proteome</keyword>
<reference evidence="1 2" key="1">
    <citation type="journal article" date="2019" name="Int. J. Syst. Evol. Microbiol.">
        <title>The Global Catalogue of Microorganisms (GCM) 10K type strain sequencing project: providing services to taxonomists for standard genome sequencing and annotation.</title>
        <authorList>
            <consortium name="The Broad Institute Genomics Platform"/>
            <consortium name="The Broad Institute Genome Sequencing Center for Infectious Disease"/>
            <person name="Wu L."/>
            <person name="Ma J."/>
        </authorList>
    </citation>
    <scope>NUCLEOTIDE SEQUENCE [LARGE SCALE GENOMIC DNA]</scope>
    <source>
        <strain evidence="1 2">JCM 4358</strain>
    </source>
</reference>
<proteinExistence type="predicted"/>
<sequence length="153" mass="17984">MTLLADEITADPHCVDYQRRREQLSSWVIPPDEWRTITEKVAQRQLPRVRPLTHWSSLRHLAASAVVWAWATQGHYWLAPMLQDRQHRLPAPQMREVKVEACHINRPGPRDRRGSLRRLLHETLRDYCRDLTTRADAGRPATTTSRRKARQAR</sequence>
<organism evidence="1 2">
    <name type="scientific">Streptomyces coeruleofuscus</name>
    <dbReference type="NCBI Taxonomy" id="66879"/>
    <lineage>
        <taxon>Bacteria</taxon>
        <taxon>Bacillati</taxon>
        <taxon>Actinomycetota</taxon>
        <taxon>Actinomycetes</taxon>
        <taxon>Kitasatosporales</taxon>
        <taxon>Streptomycetaceae</taxon>
        <taxon>Streptomyces</taxon>
    </lineage>
</organism>
<evidence type="ECO:0008006" key="3">
    <source>
        <dbReference type="Google" id="ProtNLM"/>
    </source>
</evidence>
<evidence type="ECO:0000313" key="1">
    <source>
        <dbReference type="EMBL" id="GAA2402707.1"/>
    </source>
</evidence>
<dbReference type="EMBL" id="BAAASE010000005">
    <property type="protein sequence ID" value="GAA2402707.1"/>
    <property type="molecule type" value="Genomic_DNA"/>
</dbReference>
<protein>
    <recommendedName>
        <fullName evidence="3">LysR substrate-binding domain-containing protein</fullName>
    </recommendedName>
</protein>